<protein>
    <submittedName>
        <fullName evidence="8">Eukaryotic translation initiation factor 3 subunit B</fullName>
    </submittedName>
</protein>
<dbReference type="GO" id="GO:0031369">
    <property type="term" value="F:translation initiation factor binding"/>
    <property type="evidence" value="ECO:0007669"/>
    <property type="project" value="InterPro"/>
</dbReference>
<keyword evidence="4" id="KW-0648">Protein biosynthesis</keyword>
<proteinExistence type="predicted"/>
<dbReference type="eggNOG" id="KOG2314">
    <property type="taxonomic scope" value="Eukaryota"/>
</dbReference>
<dbReference type="InterPro" id="IPR012677">
    <property type="entry name" value="Nucleotide-bd_a/b_plait_sf"/>
</dbReference>
<evidence type="ECO:0000313" key="9">
    <source>
        <dbReference type="Proteomes" id="UP000030645"/>
    </source>
</evidence>
<organism evidence="8 9">
    <name type="scientific">Morus notabilis</name>
    <dbReference type="NCBI Taxonomy" id="981085"/>
    <lineage>
        <taxon>Eukaryota</taxon>
        <taxon>Viridiplantae</taxon>
        <taxon>Streptophyta</taxon>
        <taxon>Embryophyta</taxon>
        <taxon>Tracheophyta</taxon>
        <taxon>Spermatophyta</taxon>
        <taxon>Magnoliopsida</taxon>
        <taxon>eudicotyledons</taxon>
        <taxon>Gunneridae</taxon>
        <taxon>Pentapetalae</taxon>
        <taxon>rosids</taxon>
        <taxon>fabids</taxon>
        <taxon>Rosales</taxon>
        <taxon>Moraceae</taxon>
        <taxon>Moreae</taxon>
        <taxon>Morus</taxon>
    </lineage>
</organism>
<dbReference type="Pfam" id="PF00076">
    <property type="entry name" value="RRM_1"/>
    <property type="match status" value="1"/>
</dbReference>
<keyword evidence="2 8" id="KW-0396">Initiation factor</keyword>
<keyword evidence="3 5" id="KW-0694">RNA-binding</keyword>
<dbReference type="GO" id="GO:0003743">
    <property type="term" value="F:translation initiation factor activity"/>
    <property type="evidence" value="ECO:0007669"/>
    <property type="project" value="UniProtKB-KW"/>
</dbReference>
<gene>
    <name evidence="8" type="ORF">L484_023331</name>
</gene>
<dbReference type="EMBL" id="KE346119">
    <property type="protein sequence ID" value="EXC26717.1"/>
    <property type="molecule type" value="Genomic_DNA"/>
</dbReference>
<keyword evidence="1" id="KW-0963">Cytoplasm</keyword>
<name>W9S5D8_9ROSA</name>
<evidence type="ECO:0000256" key="5">
    <source>
        <dbReference type="PROSITE-ProRule" id="PRU00176"/>
    </source>
</evidence>
<feature type="compositionally biased region" description="Acidic residues" evidence="6">
    <location>
        <begin position="165"/>
        <end position="184"/>
    </location>
</feature>
<dbReference type="KEGG" id="mnt:21406098"/>
<keyword evidence="9" id="KW-1185">Reference proteome</keyword>
<feature type="domain" description="RRM" evidence="7">
    <location>
        <begin position="56"/>
        <end position="143"/>
    </location>
</feature>
<evidence type="ECO:0000259" key="7">
    <source>
        <dbReference type="PROSITE" id="PS50102"/>
    </source>
</evidence>
<dbReference type="PANTHER" id="PTHR14068">
    <property type="entry name" value="EUKARYOTIC TRANSLATION INITIATION FACTOR 3 EIF3 -RELATED"/>
    <property type="match status" value="1"/>
</dbReference>
<dbReference type="PANTHER" id="PTHR14068:SF0">
    <property type="entry name" value="EUKARYOTIC TRANSLATION INITIATION FACTOR 3 SUBUNIT B"/>
    <property type="match status" value="1"/>
</dbReference>
<feature type="region of interest" description="Disordered" evidence="6">
    <location>
        <begin position="157"/>
        <end position="197"/>
    </location>
</feature>
<dbReference type="GO" id="GO:0005852">
    <property type="term" value="C:eukaryotic translation initiation factor 3 complex"/>
    <property type="evidence" value="ECO:0007669"/>
    <property type="project" value="InterPro"/>
</dbReference>
<dbReference type="AlphaFoldDB" id="W9S5D8"/>
<dbReference type="PROSITE" id="PS50102">
    <property type="entry name" value="RRM"/>
    <property type="match status" value="1"/>
</dbReference>
<accession>W9S5D8</accession>
<dbReference type="Gene3D" id="3.30.70.330">
    <property type="match status" value="1"/>
</dbReference>
<dbReference type="SUPFAM" id="SSF54928">
    <property type="entry name" value="RNA-binding domain, RBD"/>
    <property type="match status" value="1"/>
</dbReference>
<dbReference type="InterPro" id="IPR000504">
    <property type="entry name" value="RRM_dom"/>
</dbReference>
<evidence type="ECO:0000256" key="3">
    <source>
        <dbReference type="ARBA" id="ARBA00022884"/>
    </source>
</evidence>
<reference evidence="9" key="1">
    <citation type="submission" date="2013-01" db="EMBL/GenBank/DDBJ databases">
        <title>Draft Genome Sequence of a Mulberry Tree, Morus notabilis C.K. Schneid.</title>
        <authorList>
            <person name="He N."/>
            <person name="Zhao S."/>
        </authorList>
    </citation>
    <scope>NUCLEOTIDE SEQUENCE</scope>
</reference>
<dbReference type="SMART" id="SM00360">
    <property type="entry name" value="RRM"/>
    <property type="match status" value="1"/>
</dbReference>
<evidence type="ECO:0000256" key="2">
    <source>
        <dbReference type="ARBA" id="ARBA00022540"/>
    </source>
</evidence>
<sequence length="197" mass="22283">MAEDVEPAEQLKLQLSSMDLNSDHFPIPQNLSAIREERDVFYDDDGLVLDNVGFDNVVVVDNLPLVVREEVVRTLESDVREIFGAVGVIKKDGFSMPVNPQTLETLGHCYIEFTTRQEAELATENMDGYKYGKSILSVALYDDLHRFVGISPELESYIAEKREDDGTENTQSEDEEEDEDEIEGYDTSSISEEEMES</sequence>
<evidence type="ECO:0000256" key="6">
    <source>
        <dbReference type="SAM" id="MobiDB-lite"/>
    </source>
</evidence>
<evidence type="ECO:0000256" key="1">
    <source>
        <dbReference type="ARBA" id="ARBA00022490"/>
    </source>
</evidence>
<dbReference type="InterPro" id="IPR035979">
    <property type="entry name" value="RBD_domain_sf"/>
</dbReference>
<dbReference type="OrthoDB" id="1157720at2759"/>
<dbReference type="Proteomes" id="UP000030645">
    <property type="component" value="Unassembled WGS sequence"/>
</dbReference>
<dbReference type="InterPro" id="IPR011400">
    <property type="entry name" value="EIF3B"/>
</dbReference>
<dbReference type="STRING" id="981085.W9S5D8"/>
<dbReference type="GO" id="GO:0003723">
    <property type="term" value="F:RNA binding"/>
    <property type="evidence" value="ECO:0007669"/>
    <property type="project" value="UniProtKB-UniRule"/>
</dbReference>
<evidence type="ECO:0000256" key="4">
    <source>
        <dbReference type="ARBA" id="ARBA00022917"/>
    </source>
</evidence>
<evidence type="ECO:0000313" key="8">
    <source>
        <dbReference type="EMBL" id="EXC26717.1"/>
    </source>
</evidence>